<protein>
    <submittedName>
        <fullName evidence="1">Uncharacterized protein</fullName>
    </submittedName>
</protein>
<name>A0A9W8QV94_9HYPO</name>
<dbReference type="Proteomes" id="UP001152087">
    <property type="component" value="Unassembled WGS sequence"/>
</dbReference>
<gene>
    <name evidence="1" type="ORF">NW755_013463</name>
</gene>
<reference evidence="1" key="1">
    <citation type="submission" date="2022-09" db="EMBL/GenBank/DDBJ databases">
        <title>Fusarium specimens isolated from Avocado Roots.</title>
        <authorList>
            <person name="Stajich J."/>
            <person name="Roper C."/>
            <person name="Heimlech-Rivalta G."/>
        </authorList>
    </citation>
    <scope>NUCLEOTIDE SEQUENCE</scope>
    <source>
        <strain evidence="1">A02</strain>
    </source>
</reference>
<organism evidence="1 2">
    <name type="scientific">Fusarium falciforme</name>
    <dbReference type="NCBI Taxonomy" id="195108"/>
    <lineage>
        <taxon>Eukaryota</taxon>
        <taxon>Fungi</taxon>
        <taxon>Dikarya</taxon>
        <taxon>Ascomycota</taxon>
        <taxon>Pezizomycotina</taxon>
        <taxon>Sordariomycetes</taxon>
        <taxon>Hypocreomycetidae</taxon>
        <taxon>Hypocreales</taxon>
        <taxon>Nectriaceae</taxon>
        <taxon>Fusarium</taxon>
        <taxon>Fusarium solani species complex</taxon>
    </lineage>
</organism>
<comment type="caution">
    <text evidence="1">The sequence shown here is derived from an EMBL/GenBank/DDBJ whole genome shotgun (WGS) entry which is preliminary data.</text>
</comment>
<accession>A0A9W8QV94</accession>
<proteinExistence type="predicted"/>
<dbReference type="OrthoDB" id="5096174at2759"/>
<sequence length="70" mass="8129">MCIVYRDLDLCKKCGHQICSREAEALCGSDKWGCHKHLLVSTLKVDESQCPKCEEERKKKEKEKDEKEDS</sequence>
<evidence type="ECO:0000313" key="1">
    <source>
        <dbReference type="EMBL" id="KAJ4178044.1"/>
    </source>
</evidence>
<keyword evidence="2" id="KW-1185">Reference proteome</keyword>
<evidence type="ECO:0000313" key="2">
    <source>
        <dbReference type="Proteomes" id="UP001152087"/>
    </source>
</evidence>
<dbReference type="AlphaFoldDB" id="A0A9W8QV94"/>
<dbReference type="EMBL" id="JAOQAV010000083">
    <property type="protein sequence ID" value="KAJ4178044.1"/>
    <property type="molecule type" value="Genomic_DNA"/>
</dbReference>